<feature type="region of interest" description="Disordered" evidence="1">
    <location>
        <begin position="241"/>
        <end position="262"/>
    </location>
</feature>
<evidence type="ECO:0000313" key="4">
    <source>
        <dbReference type="Proteomes" id="UP001432322"/>
    </source>
</evidence>
<comment type="caution">
    <text evidence="3">The sequence shown here is derived from an EMBL/GenBank/DDBJ whole genome shotgun (WGS) entry which is preliminary data.</text>
</comment>
<protein>
    <recommendedName>
        <fullName evidence="2">C2H2-type domain-containing protein</fullName>
    </recommendedName>
</protein>
<gene>
    <name evidence="3" type="ORF">PFISCL1PPCAC_1470</name>
</gene>
<feature type="compositionally biased region" description="Polar residues" evidence="1">
    <location>
        <begin position="241"/>
        <end position="253"/>
    </location>
</feature>
<dbReference type="PROSITE" id="PS00028">
    <property type="entry name" value="ZINC_FINGER_C2H2_1"/>
    <property type="match status" value="1"/>
</dbReference>
<accession>A0AAV5UU20</accession>
<proteinExistence type="predicted"/>
<feature type="non-terminal residue" evidence="3">
    <location>
        <position position="1"/>
    </location>
</feature>
<dbReference type="InterPro" id="IPR013087">
    <property type="entry name" value="Znf_C2H2_type"/>
</dbReference>
<reference evidence="3" key="1">
    <citation type="submission" date="2023-10" db="EMBL/GenBank/DDBJ databases">
        <title>Genome assembly of Pristionchus species.</title>
        <authorList>
            <person name="Yoshida K."/>
            <person name="Sommer R.J."/>
        </authorList>
    </citation>
    <scope>NUCLEOTIDE SEQUENCE</scope>
    <source>
        <strain evidence="3">RS5133</strain>
    </source>
</reference>
<dbReference type="Proteomes" id="UP001432322">
    <property type="component" value="Unassembled WGS sequence"/>
</dbReference>
<sequence length="262" mass="28508">LPVSESTSIGDFLKSSLSKTIGKTVKRTKRVREEKTTIGSENKGLSSKYTMELPTGVTMQKCRARYCGKWIREGESFVLHMATHKRAKNLAEKENECNIRAIKGRSDEEIMENMRTDCEKLAPILNTSPTVPSASEPFEGLLAEILSSSASRSSSPAAAAAGCMGEVAAVPVPTETPLQQLQQLLSTTDVAASNEEFDLPPPSTSSSSSSSSSNPSSHLVKRRFDWNLFVQGCVYAKENSGVSQEADNVPSMNNKRKRKCVQ</sequence>
<organism evidence="3 4">
    <name type="scientific">Pristionchus fissidentatus</name>
    <dbReference type="NCBI Taxonomy" id="1538716"/>
    <lineage>
        <taxon>Eukaryota</taxon>
        <taxon>Metazoa</taxon>
        <taxon>Ecdysozoa</taxon>
        <taxon>Nematoda</taxon>
        <taxon>Chromadorea</taxon>
        <taxon>Rhabditida</taxon>
        <taxon>Rhabditina</taxon>
        <taxon>Diplogasteromorpha</taxon>
        <taxon>Diplogasteroidea</taxon>
        <taxon>Neodiplogasteridae</taxon>
        <taxon>Pristionchus</taxon>
    </lineage>
</organism>
<name>A0AAV5UU20_9BILA</name>
<feature type="region of interest" description="Disordered" evidence="1">
    <location>
        <begin position="194"/>
        <end position="217"/>
    </location>
</feature>
<feature type="compositionally biased region" description="Low complexity" evidence="1">
    <location>
        <begin position="204"/>
        <end position="217"/>
    </location>
</feature>
<evidence type="ECO:0000256" key="1">
    <source>
        <dbReference type="SAM" id="MobiDB-lite"/>
    </source>
</evidence>
<dbReference type="AlphaFoldDB" id="A0AAV5UU20"/>
<keyword evidence="4" id="KW-1185">Reference proteome</keyword>
<evidence type="ECO:0000313" key="3">
    <source>
        <dbReference type="EMBL" id="GMT10173.1"/>
    </source>
</evidence>
<evidence type="ECO:0000259" key="2">
    <source>
        <dbReference type="PROSITE" id="PS00028"/>
    </source>
</evidence>
<feature type="domain" description="C2H2-type" evidence="2">
    <location>
        <begin position="62"/>
        <end position="84"/>
    </location>
</feature>
<dbReference type="EMBL" id="BTSY01000001">
    <property type="protein sequence ID" value="GMT10173.1"/>
    <property type="molecule type" value="Genomic_DNA"/>
</dbReference>